<dbReference type="InterPro" id="IPR001753">
    <property type="entry name" value="Enoyl-CoA_hydra/iso"/>
</dbReference>
<dbReference type="Gene3D" id="1.10.12.10">
    <property type="entry name" value="Lyase 2-enoyl-coa Hydratase, Chain A, domain 2"/>
    <property type="match status" value="1"/>
</dbReference>
<reference evidence="1" key="1">
    <citation type="submission" date="2020-05" db="EMBL/GenBank/DDBJ databases">
        <authorList>
            <person name="Chiriac C."/>
            <person name="Salcher M."/>
            <person name="Ghai R."/>
            <person name="Kavagutti S V."/>
        </authorList>
    </citation>
    <scope>NUCLEOTIDE SEQUENCE</scope>
</reference>
<dbReference type="EMBL" id="CAFBMR010000026">
    <property type="protein sequence ID" value="CAB4911950.1"/>
    <property type="molecule type" value="Genomic_DNA"/>
</dbReference>
<dbReference type="AlphaFoldDB" id="A0A6J7H6G8"/>
<dbReference type="PROSITE" id="PS00166">
    <property type="entry name" value="ENOYL_COA_HYDRATASE"/>
    <property type="match status" value="1"/>
</dbReference>
<proteinExistence type="predicted"/>
<gene>
    <name evidence="1" type="ORF">UFOPK3610_00865</name>
</gene>
<dbReference type="InterPro" id="IPR014748">
    <property type="entry name" value="Enoyl-CoA_hydra_C"/>
</dbReference>
<name>A0A6J7H6G8_9ZZZZ</name>
<accession>A0A6J7H6G8</accession>
<dbReference type="Pfam" id="PF00378">
    <property type="entry name" value="ECH_1"/>
    <property type="match status" value="1"/>
</dbReference>
<dbReference type="SUPFAM" id="SSF52096">
    <property type="entry name" value="ClpP/crotonase"/>
    <property type="match status" value="1"/>
</dbReference>
<sequence length="231" mass="24777">MNHTLRGQLMNRLAVDAADSSVRAVVIQGSATSFCAGGDIKEMGGEPAVVARKLREGRAIVESISALPKPVIAGVRGYASGAGFSIALACDMIVADESAVFQSVFVHRGLIPDLGGTYWLARQVGLYRAKEIIFSGREVDAQEAAELGFVTRLWSRDAFPAELQSLASKLAEGPTIAYGLAKRLLNRTFETDMSTALELEALGQSVTSASHDHRDSIEAFLNKRPVTFHGR</sequence>
<dbReference type="Gene3D" id="3.90.226.10">
    <property type="entry name" value="2-enoyl-CoA Hydratase, Chain A, domain 1"/>
    <property type="match status" value="1"/>
</dbReference>
<dbReference type="PANTHER" id="PTHR43459">
    <property type="entry name" value="ENOYL-COA HYDRATASE"/>
    <property type="match status" value="1"/>
</dbReference>
<evidence type="ECO:0000313" key="1">
    <source>
        <dbReference type="EMBL" id="CAB4911950.1"/>
    </source>
</evidence>
<dbReference type="InterPro" id="IPR018376">
    <property type="entry name" value="Enoyl-CoA_hyd/isom_CS"/>
</dbReference>
<dbReference type="InterPro" id="IPR029045">
    <property type="entry name" value="ClpP/crotonase-like_dom_sf"/>
</dbReference>
<dbReference type="PANTHER" id="PTHR43459:SF1">
    <property type="entry name" value="EG:BACN32G11.4 PROTEIN"/>
    <property type="match status" value="1"/>
</dbReference>
<dbReference type="GO" id="GO:0003824">
    <property type="term" value="F:catalytic activity"/>
    <property type="evidence" value="ECO:0007669"/>
    <property type="project" value="InterPro"/>
</dbReference>
<dbReference type="CDD" id="cd06558">
    <property type="entry name" value="crotonase-like"/>
    <property type="match status" value="1"/>
</dbReference>
<protein>
    <submittedName>
        <fullName evidence="1">Unannotated protein</fullName>
    </submittedName>
</protein>
<organism evidence="1">
    <name type="scientific">freshwater metagenome</name>
    <dbReference type="NCBI Taxonomy" id="449393"/>
    <lineage>
        <taxon>unclassified sequences</taxon>
        <taxon>metagenomes</taxon>
        <taxon>ecological metagenomes</taxon>
    </lineage>
</organism>